<organism evidence="2 3">
    <name type="scientific">Heterodera schachtii</name>
    <name type="common">Sugarbeet cyst nematode worm</name>
    <name type="synonym">Tylenchus schachtii</name>
    <dbReference type="NCBI Taxonomy" id="97005"/>
    <lineage>
        <taxon>Eukaryota</taxon>
        <taxon>Metazoa</taxon>
        <taxon>Ecdysozoa</taxon>
        <taxon>Nematoda</taxon>
        <taxon>Chromadorea</taxon>
        <taxon>Rhabditida</taxon>
        <taxon>Tylenchina</taxon>
        <taxon>Tylenchomorpha</taxon>
        <taxon>Tylenchoidea</taxon>
        <taxon>Heteroderidae</taxon>
        <taxon>Heteroderinae</taxon>
        <taxon>Heterodera</taxon>
    </lineage>
</organism>
<dbReference type="AlphaFoldDB" id="A0ABD2JI81"/>
<name>A0ABD2JI81_HETSC</name>
<comment type="caution">
    <text evidence="2">The sequence shown here is derived from an EMBL/GenBank/DDBJ whole genome shotgun (WGS) entry which is preliminary data.</text>
</comment>
<dbReference type="Gene3D" id="3.90.70.10">
    <property type="entry name" value="Cysteine proteinases"/>
    <property type="match status" value="1"/>
</dbReference>
<dbReference type="EMBL" id="JBICCN010000143">
    <property type="protein sequence ID" value="KAL3090329.1"/>
    <property type="molecule type" value="Genomic_DNA"/>
</dbReference>
<dbReference type="SUPFAM" id="SSF54001">
    <property type="entry name" value="Cysteine proteinases"/>
    <property type="match status" value="1"/>
</dbReference>
<dbReference type="InterPro" id="IPR038765">
    <property type="entry name" value="Papain-like_cys_pep_sf"/>
</dbReference>
<keyword evidence="3" id="KW-1185">Reference proteome</keyword>
<proteinExistence type="predicted"/>
<reference evidence="2 3" key="1">
    <citation type="submission" date="2024-10" db="EMBL/GenBank/DDBJ databases">
        <authorList>
            <person name="Kim D."/>
        </authorList>
    </citation>
    <scope>NUCLEOTIDE SEQUENCE [LARGE SCALE GENOMIC DNA]</scope>
    <source>
        <strain evidence="2">Taebaek</strain>
    </source>
</reference>
<feature type="domain" description="Peptidase C19 ubiquitin carboxyl-terminal hydrolase" evidence="1">
    <location>
        <begin position="40"/>
        <end position="76"/>
    </location>
</feature>
<dbReference type="Proteomes" id="UP001620645">
    <property type="component" value="Unassembled WGS sequence"/>
</dbReference>
<protein>
    <recommendedName>
        <fullName evidence="1">Peptidase C19 ubiquitin carboxyl-terminal hydrolase domain-containing protein</fullName>
    </recommendedName>
</protein>
<evidence type="ECO:0000313" key="2">
    <source>
        <dbReference type="EMBL" id="KAL3090329.1"/>
    </source>
</evidence>
<dbReference type="InterPro" id="IPR001394">
    <property type="entry name" value="Peptidase_C19_UCH"/>
</dbReference>
<evidence type="ECO:0000259" key="1">
    <source>
        <dbReference type="Pfam" id="PF00443"/>
    </source>
</evidence>
<sequence>MPTPVQLHTCFNRLVKDQIDHINENAQRPELLDENGHRYVGLFNQVMTCYLNSLIQTLYMTPEWSLLMKAMETTNWKIFD</sequence>
<evidence type="ECO:0000313" key="3">
    <source>
        <dbReference type="Proteomes" id="UP001620645"/>
    </source>
</evidence>
<accession>A0ABD2JI81</accession>
<gene>
    <name evidence="2" type="ORF">niasHS_006781</name>
</gene>
<dbReference type="Pfam" id="PF00443">
    <property type="entry name" value="UCH"/>
    <property type="match status" value="1"/>
</dbReference>